<accession>A0A085LJV7</accession>
<evidence type="ECO:0000313" key="3">
    <source>
        <dbReference type="EMBL" id="KFD59403.1"/>
    </source>
</evidence>
<dbReference type="EMBL" id="KL363606">
    <property type="protein sequence ID" value="KFD45253.1"/>
    <property type="molecule type" value="Genomic_DNA"/>
</dbReference>
<reference evidence="2 4" key="1">
    <citation type="journal article" date="2014" name="Nat. Genet.">
        <title>Genome and transcriptome of the porcine whipworm Trichuris suis.</title>
        <authorList>
            <person name="Jex A.R."/>
            <person name="Nejsum P."/>
            <person name="Schwarz E.M."/>
            <person name="Hu L."/>
            <person name="Young N.D."/>
            <person name="Hall R.S."/>
            <person name="Korhonen P.K."/>
            <person name="Liao S."/>
            <person name="Thamsborg S."/>
            <person name="Xia J."/>
            <person name="Xu P."/>
            <person name="Wang S."/>
            <person name="Scheerlinck J.P."/>
            <person name="Hofmann A."/>
            <person name="Sternberg P.W."/>
            <person name="Wang J."/>
            <person name="Gasser R.B."/>
        </authorList>
    </citation>
    <scope>NUCLEOTIDE SEQUENCE [LARGE SCALE GENOMIC DNA]</scope>
    <source>
        <strain evidence="3">DCEP-RM93F</strain>
        <strain evidence="2">DCEP-RM93M</strain>
    </source>
</reference>
<organism evidence="2 4">
    <name type="scientific">Trichuris suis</name>
    <name type="common">pig whipworm</name>
    <dbReference type="NCBI Taxonomy" id="68888"/>
    <lineage>
        <taxon>Eukaryota</taxon>
        <taxon>Metazoa</taxon>
        <taxon>Ecdysozoa</taxon>
        <taxon>Nematoda</taxon>
        <taxon>Enoplea</taxon>
        <taxon>Dorylaimia</taxon>
        <taxon>Trichinellida</taxon>
        <taxon>Trichuridae</taxon>
        <taxon>Trichuris</taxon>
    </lineage>
</organism>
<evidence type="ECO:0000256" key="1">
    <source>
        <dbReference type="SAM" id="MobiDB-lite"/>
    </source>
</evidence>
<dbReference type="AlphaFoldDB" id="A0A085LJV7"/>
<feature type="compositionally biased region" description="Polar residues" evidence="1">
    <location>
        <begin position="29"/>
        <end position="53"/>
    </location>
</feature>
<evidence type="ECO:0000313" key="2">
    <source>
        <dbReference type="EMBL" id="KFD45253.1"/>
    </source>
</evidence>
<name>A0A085LJV7_9BILA</name>
<dbReference type="EMBL" id="KL368001">
    <property type="protein sequence ID" value="KFD59403.1"/>
    <property type="molecule type" value="Genomic_DNA"/>
</dbReference>
<proteinExistence type="predicted"/>
<keyword evidence="4" id="KW-1185">Reference proteome</keyword>
<feature type="region of interest" description="Disordered" evidence="1">
    <location>
        <begin position="22"/>
        <end position="53"/>
    </location>
</feature>
<dbReference type="Proteomes" id="UP000030758">
    <property type="component" value="Unassembled WGS sequence"/>
</dbReference>
<gene>
    <name evidence="2" type="ORF">M513_13870</name>
    <name evidence="3" type="ORF">M514_13870</name>
</gene>
<dbReference type="Proteomes" id="UP000030764">
    <property type="component" value="Unassembled WGS sequence"/>
</dbReference>
<sequence length="69" mass="7685">MILTFPNLPAAIKAVSPDLERREAARLQQRGSLPTRASKTRTSNSGRFMSGPTILQQQCTRERCNQAAR</sequence>
<protein>
    <submittedName>
        <fullName evidence="2">Uncharacterized protein</fullName>
    </submittedName>
</protein>
<evidence type="ECO:0000313" key="4">
    <source>
        <dbReference type="Proteomes" id="UP000030764"/>
    </source>
</evidence>